<proteinExistence type="predicted"/>
<name>A0A1H3P7G4_9BACT</name>
<sequence>MCMIGVLPMVLFSPVLGDWEFYLLLVLYLNKDFLNGQSPLKRLLDTQVQQETDTPANEWQCFLRNTTFITWPLEILAVAITGRRRLGDYVANTQVADVSKSTDSWRKELAAYRVTAYTFYTLIGTRLYSLLLYALFSWLGF</sequence>
<keyword evidence="1" id="KW-1133">Transmembrane helix</keyword>
<keyword evidence="1" id="KW-0812">Transmembrane</keyword>
<keyword evidence="3" id="KW-1185">Reference proteome</keyword>
<keyword evidence="1" id="KW-0472">Membrane</keyword>
<evidence type="ECO:0000256" key="1">
    <source>
        <dbReference type="SAM" id="Phobius"/>
    </source>
</evidence>
<dbReference type="AlphaFoldDB" id="A0A1H3P7G4"/>
<evidence type="ECO:0000313" key="3">
    <source>
        <dbReference type="Proteomes" id="UP000199249"/>
    </source>
</evidence>
<gene>
    <name evidence="2" type="ORF">SAMN04488069_1243</name>
</gene>
<evidence type="ECO:0000313" key="2">
    <source>
        <dbReference type="EMBL" id="SDY97046.1"/>
    </source>
</evidence>
<dbReference type="Proteomes" id="UP000199249">
    <property type="component" value="Unassembled WGS sequence"/>
</dbReference>
<dbReference type="STRING" id="651662.SAMN04488069_1243"/>
<organism evidence="2 3">
    <name type="scientific">Hymenobacter psychrophilus</name>
    <dbReference type="NCBI Taxonomy" id="651662"/>
    <lineage>
        <taxon>Bacteria</taxon>
        <taxon>Pseudomonadati</taxon>
        <taxon>Bacteroidota</taxon>
        <taxon>Cytophagia</taxon>
        <taxon>Cytophagales</taxon>
        <taxon>Hymenobacteraceae</taxon>
        <taxon>Hymenobacter</taxon>
    </lineage>
</organism>
<dbReference type="EMBL" id="FNOV01000024">
    <property type="protein sequence ID" value="SDY97046.1"/>
    <property type="molecule type" value="Genomic_DNA"/>
</dbReference>
<accession>A0A1H3P7G4</accession>
<reference evidence="3" key="1">
    <citation type="submission" date="2016-10" db="EMBL/GenBank/DDBJ databases">
        <authorList>
            <person name="Varghese N."/>
            <person name="Submissions S."/>
        </authorList>
    </citation>
    <scope>NUCLEOTIDE SEQUENCE [LARGE SCALE GENOMIC DNA]</scope>
    <source>
        <strain evidence="3">CGMCC 1.8975</strain>
    </source>
</reference>
<protein>
    <submittedName>
        <fullName evidence="2">RDD family protein</fullName>
    </submittedName>
</protein>
<feature type="transmembrane region" description="Helical" evidence="1">
    <location>
        <begin position="117"/>
        <end position="139"/>
    </location>
</feature>